<keyword evidence="4" id="KW-0238">DNA-binding</keyword>
<evidence type="ECO:0000256" key="1">
    <source>
        <dbReference type="ARBA" id="ARBA00005384"/>
    </source>
</evidence>
<keyword evidence="2" id="KW-0663">Pyridoxal phosphate</keyword>
<dbReference type="InterPro" id="IPR000524">
    <property type="entry name" value="Tscrpt_reg_HTH_GntR"/>
</dbReference>
<dbReference type="PANTHER" id="PTHR46577">
    <property type="entry name" value="HTH-TYPE TRANSCRIPTIONAL REGULATORY PROTEIN GABR"/>
    <property type="match status" value="1"/>
</dbReference>
<name>A0A2A4ALU4_9CORY</name>
<evidence type="ECO:0000256" key="6">
    <source>
        <dbReference type="SAM" id="MobiDB-lite"/>
    </source>
</evidence>
<evidence type="ECO:0000313" key="9">
    <source>
        <dbReference type="Proteomes" id="UP000218690"/>
    </source>
</evidence>
<organism evidence="8 9">
    <name type="scientific">Corynebacterium accolens</name>
    <dbReference type="NCBI Taxonomy" id="38284"/>
    <lineage>
        <taxon>Bacteria</taxon>
        <taxon>Bacillati</taxon>
        <taxon>Actinomycetota</taxon>
        <taxon>Actinomycetes</taxon>
        <taxon>Mycobacteriales</taxon>
        <taxon>Corynebacteriaceae</taxon>
        <taxon>Corynebacterium</taxon>
    </lineage>
</organism>
<reference evidence="8 9" key="1">
    <citation type="submission" date="2017-09" db="EMBL/GenBank/DDBJ databases">
        <title>Draft Genome Sequence of Corynebacterium accolens AH4003.</title>
        <authorList>
            <person name="Chen Y."/>
            <person name="Oosthuysen W.F."/>
            <person name="Kelley S."/>
            <person name="Horswill A."/>
        </authorList>
    </citation>
    <scope>NUCLEOTIDE SEQUENCE [LARGE SCALE GENOMIC DNA]</scope>
    <source>
        <strain evidence="8 9">AH4003</strain>
    </source>
</reference>
<evidence type="ECO:0000256" key="2">
    <source>
        <dbReference type="ARBA" id="ARBA00022898"/>
    </source>
</evidence>
<dbReference type="InterPro" id="IPR036388">
    <property type="entry name" value="WH-like_DNA-bd_sf"/>
</dbReference>
<dbReference type="GO" id="GO:0003677">
    <property type="term" value="F:DNA binding"/>
    <property type="evidence" value="ECO:0007669"/>
    <property type="project" value="UniProtKB-KW"/>
</dbReference>
<dbReference type="Pfam" id="PF00155">
    <property type="entry name" value="Aminotran_1_2"/>
    <property type="match status" value="1"/>
</dbReference>
<dbReference type="InterPro" id="IPR015421">
    <property type="entry name" value="PyrdxlP-dep_Trfase_major"/>
</dbReference>
<dbReference type="Gene3D" id="1.10.10.10">
    <property type="entry name" value="Winged helix-like DNA-binding domain superfamily/Winged helix DNA-binding domain"/>
    <property type="match status" value="1"/>
</dbReference>
<gene>
    <name evidence="8" type="ORF">COM45_03915</name>
</gene>
<dbReference type="SUPFAM" id="SSF46785">
    <property type="entry name" value="Winged helix' DNA-binding domain"/>
    <property type="match status" value="1"/>
</dbReference>
<accession>A0A2A4ALU4</accession>
<dbReference type="CDD" id="cd00609">
    <property type="entry name" value="AAT_like"/>
    <property type="match status" value="1"/>
</dbReference>
<protein>
    <submittedName>
        <fullName evidence="8">GntR family transcriptional regulator</fullName>
    </submittedName>
</protein>
<evidence type="ECO:0000256" key="5">
    <source>
        <dbReference type="ARBA" id="ARBA00023163"/>
    </source>
</evidence>
<feature type="domain" description="HTH gntR-type" evidence="7">
    <location>
        <begin position="11"/>
        <end position="79"/>
    </location>
</feature>
<dbReference type="PROSITE" id="PS50949">
    <property type="entry name" value="HTH_GNTR"/>
    <property type="match status" value="1"/>
</dbReference>
<dbReference type="Gene3D" id="3.40.640.10">
    <property type="entry name" value="Type I PLP-dependent aspartate aminotransferase-like (Major domain)"/>
    <property type="match status" value="1"/>
</dbReference>
<evidence type="ECO:0000259" key="7">
    <source>
        <dbReference type="PROSITE" id="PS50949"/>
    </source>
</evidence>
<dbReference type="InterPro" id="IPR036390">
    <property type="entry name" value="WH_DNA-bd_sf"/>
</dbReference>
<dbReference type="InterPro" id="IPR015424">
    <property type="entry name" value="PyrdxlP-dep_Trfase"/>
</dbReference>
<dbReference type="SUPFAM" id="SSF53383">
    <property type="entry name" value="PLP-dependent transferases"/>
    <property type="match status" value="1"/>
</dbReference>
<dbReference type="AlphaFoldDB" id="A0A2A4ALU4"/>
<keyword evidence="3" id="KW-0805">Transcription regulation</keyword>
<feature type="region of interest" description="Disordered" evidence="6">
    <location>
        <begin position="74"/>
        <end position="105"/>
    </location>
</feature>
<dbReference type="InterPro" id="IPR004839">
    <property type="entry name" value="Aminotransferase_I/II_large"/>
</dbReference>
<dbReference type="CDD" id="cd07377">
    <property type="entry name" value="WHTH_GntR"/>
    <property type="match status" value="1"/>
</dbReference>
<sequence length="438" mass="46799">MNLGLDPDDSRTLPVQIAAAIREMVATGALLPGEQIDSTRTLSAQLGVSRGTVVTAFDQLIAEGYLVASTGSGTRINPRLHPTKAPATAPKSHTPPPLNRVELTPGLPDTTSLITPEWRAAWRNAAALANAPLLTQEIGHHLRHMRGLAVDPDRILVTAGAREGLALLLRSVAKQLRIGVESPGYPSLRKVPEALGHTLVEVPTDSEGVRVPLTDLDALIVTPSHQYPYGDSLSAARRTELVRWARETGVLIIEDDFDSELRYVGQPLPALTALEPEHTALLGTFSSVISPTIACGYLVVPEHLREPLVQQRQLFGQPVSSITQDALAGFMASGALRRHTGKMRRAYRRRRDLVTATFRTLPGVELLPIRGGLHAVLLCERPAAAVVTRAAEQGIGLTALADYWGGEEAPNGVVLGFGHLSDLELALALAAVAEAASL</sequence>
<keyword evidence="5" id="KW-0804">Transcription</keyword>
<dbReference type="GO" id="GO:0003700">
    <property type="term" value="F:DNA-binding transcription factor activity"/>
    <property type="evidence" value="ECO:0007669"/>
    <property type="project" value="InterPro"/>
</dbReference>
<evidence type="ECO:0000256" key="3">
    <source>
        <dbReference type="ARBA" id="ARBA00023015"/>
    </source>
</evidence>
<dbReference type="Proteomes" id="UP000218690">
    <property type="component" value="Unassembled WGS sequence"/>
</dbReference>
<comment type="similarity">
    <text evidence="1">In the C-terminal section; belongs to the class-I pyridoxal-phosphate-dependent aminotransferase family.</text>
</comment>
<dbReference type="PANTHER" id="PTHR46577:SF1">
    <property type="entry name" value="HTH-TYPE TRANSCRIPTIONAL REGULATORY PROTEIN GABR"/>
    <property type="match status" value="1"/>
</dbReference>
<evidence type="ECO:0000313" key="8">
    <source>
        <dbReference type="EMBL" id="PCC83497.1"/>
    </source>
</evidence>
<proteinExistence type="inferred from homology"/>
<dbReference type="InterPro" id="IPR051446">
    <property type="entry name" value="HTH_trans_reg/aminotransferase"/>
</dbReference>
<comment type="caution">
    <text evidence="8">The sequence shown here is derived from an EMBL/GenBank/DDBJ whole genome shotgun (WGS) entry which is preliminary data.</text>
</comment>
<evidence type="ECO:0000256" key="4">
    <source>
        <dbReference type="ARBA" id="ARBA00023125"/>
    </source>
</evidence>
<dbReference type="Pfam" id="PF00392">
    <property type="entry name" value="GntR"/>
    <property type="match status" value="1"/>
</dbReference>
<dbReference type="EMBL" id="NWBP01000011">
    <property type="protein sequence ID" value="PCC83497.1"/>
    <property type="molecule type" value="Genomic_DNA"/>
</dbReference>
<dbReference type="SMART" id="SM00345">
    <property type="entry name" value="HTH_GNTR"/>
    <property type="match status" value="1"/>
</dbReference>
<dbReference type="GO" id="GO:0030170">
    <property type="term" value="F:pyridoxal phosphate binding"/>
    <property type="evidence" value="ECO:0007669"/>
    <property type="project" value="InterPro"/>
</dbReference>